<feature type="transmembrane region" description="Helical" evidence="1">
    <location>
        <begin position="100"/>
        <end position="122"/>
    </location>
</feature>
<protein>
    <submittedName>
        <fullName evidence="2">Uncharacterized protein</fullName>
    </submittedName>
</protein>
<evidence type="ECO:0000313" key="2">
    <source>
        <dbReference type="EMBL" id="ADG81554.1"/>
    </source>
</evidence>
<feature type="transmembrane region" description="Helical" evidence="1">
    <location>
        <begin position="37"/>
        <end position="55"/>
    </location>
</feature>
<feature type="transmembrane region" description="Helical" evidence="1">
    <location>
        <begin position="131"/>
        <end position="149"/>
    </location>
</feature>
<dbReference type="EMBL" id="CP002028">
    <property type="protein sequence ID" value="ADG81554.1"/>
    <property type="molecule type" value="Genomic_DNA"/>
</dbReference>
<reference evidence="2 3" key="1">
    <citation type="submission" date="2010-05" db="EMBL/GenBank/DDBJ databases">
        <title>Complete sequence of Thermincola sp. JR.</title>
        <authorList>
            <consortium name="US DOE Joint Genome Institute"/>
            <person name="Lucas S."/>
            <person name="Copeland A."/>
            <person name="Lapidus A."/>
            <person name="Cheng J.-F."/>
            <person name="Bruce D."/>
            <person name="Goodwin L."/>
            <person name="Pitluck S."/>
            <person name="Chertkov O."/>
            <person name="Detter J.C."/>
            <person name="Han C."/>
            <person name="Tapia R."/>
            <person name="Land M."/>
            <person name="Hauser L."/>
            <person name="Kyrpides N."/>
            <person name="Mikhailova N."/>
            <person name="Hazen T.C."/>
            <person name="Woyke T."/>
        </authorList>
    </citation>
    <scope>NUCLEOTIDE SEQUENCE [LARGE SCALE GENOMIC DNA]</scope>
    <source>
        <strain evidence="2 3">JR</strain>
    </source>
</reference>
<organism evidence="2 3">
    <name type="scientific">Thermincola potens (strain JR)</name>
    <dbReference type="NCBI Taxonomy" id="635013"/>
    <lineage>
        <taxon>Bacteria</taxon>
        <taxon>Bacillati</taxon>
        <taxon>Bacillota</taxon>
        <taxon>Clostridia</taxon>
        <taxon>Eubacteriales</taxon>
        <taxon>Thermincolaceae</taxon>
        <taxon>Thermincola</taxon>
    </lineage>
</organism>
<evidence type="ECO:0000256" key="1">
    <source>
        <dbReference type="SAM" id="Phobius"/>
    </source>
</evidence>
<dbReference type="HOGENOM" id="CLU_1359871_0_0_9"/>
<sequence length="201" mass="24164">MSLVDHLRLLIFVTVAWIAFVIIGLPNYYQDWPFRKLLYFCVFVYFLVGFFILMMTKKYEGYFLRRALWVAFYITVPLMIYDIIYVDLIRHEPFDLLNRFWYLSVFYIVPWIQAPLIYFFLVSGSLRKRNWIILSMISLVLAVILYNFWGTFEGGFFDYMSSYPERNITMLDSALRLSILGTVISVAVLSMYRFIKLLVRW</sequence>
<dbReference type="KEGG" id="tjr:TherJR_0684"/>
<gene>
    <name evidence="2" type="ordered locus">TherJR_0684</name>
</gene>
<name>D5XC06_THEPJ</name>
<keyword evidence="3" id="KW-1185">Reference proteome</keyword>
<accession>D5XC06</accession>
<feature type="transmembrane region" description="Helical" evidence="1">
    <location>
        <begin position="7"/>
        <end position="25"/>
    </location>
</feature>
<dbReference type="Proteomes" id="UP000002377">
    <property type="component" value="Chromosome"/>
</dbReference>
<dbReference type="AlphaFoldDB" id="D5XC06"/>
<proteinExistence type="predicted"/>
<keyword evidence="1" id="KW-0812">Transmembrane</keyword>
<dbReference type="eggNOG" id="COG1480">
    <property type="taxonomic scope" value="Bacteria"/>
</dbReference>
<feature type="transmembrane region" description="Helical" evidence="1">
    <location>
        <begin position="67"/>
        <end position="88"/>
    </location>
</feature>
<keyword evidence="1" id="KW-1133">Transmembrane helix</keyword>
<feature type="transmembrane region" description="Helical" evidence="1">
    <location>
        <begin position="174"/>
        <end position="195"/>
    </location>
</feature>
<evidence type="ECO:0000313" key="3">
    <source>
        <dbReference type="Proteomes" id="UP000002377"/>
    </source>
</evidence>
<keyword evidence="1" id="KW-0472">Membrane</keyword>